<reference evidence="10 11" key="1">
    <citation type="submission" date="2024-03" db="EMBL/GenBank/DDBJ databases">
        <authorList>
            <person name="Brejova B."/>
        </authorList>
    </citation>
    <scope>NUCLEOTIDE SEQUENCE [LARGE SCALE GENOMIC DNA]</scope>
    <source>
        <strain evidence="10 11">CBS 14171</strain>
    </source>
</reference>
<dbReference type="EMBL" id="OZ022405">
    <property type="protein sequence ID" value="CAK9435691.1"/>
    <property type="molecule type" value="Genomic_DNA"/>
</dbReference>
<protein>
    <recommendedName>
        <fullName evidence="6">ATP-dependent RNA helicase</fullName>
        <ecNumber evidence="6">3.6.4.13</ecNumber>
    </recommendedName>
</protein>
<dbReference type="Pfam" id="PF00270">
    <property type="entry name" value="DEAD"/>
    <property type="match status" value="1"/>
</dbReference>
<keyword evidence="2 6" id="KW-0378">Hydrolase</keyword>
<dbReference type="EC" id="3.6.4.13" evidence="6"/>
<feature type="compositionally biased region" description="Gly residues" evidence="7">
    <location>
        <begin position="611"/>
        <end position="629"/>
    </location>
</feature>
<evidence type="ECO:0000256" key="4">
    <source>
        <dbReference type="ARBA" id="ARBA00022840"/>
    </source>
</evidence>
<feature type="compositionally biased region" description="Low complexity" evidence="7">
    <location>
        <begin position="681"/>
        <end position="691"/>
    </location>
</feature>
<evidence type="ECO:0000256" key="3">
    <source>
        <dbReference type="ARBA" id="ARBA00022806"/>
    </source>
</evidence>
<keyword evidence="1 6" id="KW-0547">Nucleotide-binding</keyword>
<evidence type="ECO:0000256" key="7">
    <source>
        <dbReference type="SAM" id="MobiDB-lite"/>
    </source>
</evidence>
<dbReference type="PROSITE" id="PS51194">
    <property type="entry name" value="HELICASE_CTER"/>
    <property type="match status" value="1"/>
</dbReference>
<dbReference type="SMART" id="SM00487">
    <property type="entry name" value="DEXDc"/>
    <property type="match status" value="1"/>
</dbReference>
<dbReference type="Gene3D" id="3.40.50.300">
    <property type="entry name" value="P-loop containing nucleotide triphosphate hydrolases"/>
    <property type="match status" value="2"/>
</dbReference>
<proteinExistence type="inferred from homology"/>
<dbReference type="PROSITE" id="PS51192">
    <property type="entry name" value="HELICASE_ATP_BIND_1"/>
    <property type="match status" value="1"/>
</dbReference>
<dbReference type="InterPro" id="IPR001650">
    <property type="entry name" value="Helicase_C-like"/>
</dbReference>
<evidence type="ECO:0000313" key="10">
    <source>
        <dbReference type="EMBL" id="CAK9435691.1"/>
    </source>
</evidence>
<evidence type="ECO:0000313" key="11">
    <source>
        <dbReference type="Proteomes" id="UP001497383"/>
    </source>
</evidence>
<feature type="region of interest" description="Disordered" evidence="7">
    <location>
        <begin position="606"/>
        <end position="691"/>
    </location>
</feature>
<evidence type="ECO:0000259" key="9">
    <source>
        <dbReference type="PROSITE" id="PS51194"/>
    </source>
</evidence>
<dbReference type="SUPFAM" id="SSF52540">
    <property type="entry name" value="P-loop containing nucleoside triphosphate hydrolases"/>
    <property type="match status" value="1"/>
</dbReference>
<keyword evidence="4 6" id="KW-0067">ATP-binding</keyword>
<feature type="domain" description="Helicase C-terminal" evidence="9">
    <location>
        <begin position="370"/>
        <end position="525"/>
    </location>
</feature>
<dbReference type="Proteomes" id="UP001497383">
    <property type="component" value="Chromosome 1"/>
</dbReference>
<evidence type="ECO:0000256" key="5">
    <source>
        <dbReference type="ARBA" id="ARBA00022884"/>
    </source>
</evidence>
<keyword evidence="3 6" id="KW-0347">Helicase</keyword>
<name>A0ABP0ZDB4_9ASCO</name>
<feature type="region of interest" description="Disordered" evidence="7">
    <location>
        <begin position="56"/>
        <end position="80"/>
    </location>
</feature>
<feature type="domain" description="Helicase ATP-binding" evidence="8">
    <location>
        <begin position="148"/>
        <end position="335"/>
    </location>
</feature>
<dbReference type="Pfam" id="PF00271">
    <property type="entry name" value="Helicase_C"/>
    <property type="match status" value="1"/>
</dbReference>
<comment type="catalytic activity">
    <reaction evidence="6">
        <text>ATP + H2O = ADP + phosphate + H(+)</text>
        <dbReference type="Rhea" id="RHEA:13065"/>
        <dbReference type="ChEBI" id="CHEBI:15377"/>
        <dbReference type="ChEBI" id="CHEBI:15378"/>
        <dbReference type="ChEBI" id="CHEBI:30616"/>
        <dbReference type="ChEBI" id="CHEBI:43474"/>
        <dbReference type="ChEBI" id="CHEBI:456216"/>
        <dbReference type="EC" id="3.6.4.13"/>
    </reaction>
</comment>
<evidence type="ECO:0000256" key="1">
    <source>
        <dbReference type="ARBA" id="ARBA00022741"/>
    </source>
</evidence>
<dbReference type="InterPro" id="IPR014001">
    <property type="entry name" value="Helicase_ATP-bd"/>
</dbReference>
<comment type="similarity">
    <text evidence="6">Belongs to the DEAD box helicase family.</text>
</comment>
<dbReference type="GeneID" id="92205614"/>
<dbReference type="InterPro" id="IPR011545">
    <property type="entry name" value="DEAD/DEAH_box_helicase_dom"/>
</dbReference>
<organism evidence="10 11">
    <name type="scientific">Lodderomyces beijingensis</name>
    <dbReference type="NCBI Taxonomy" id="1775926"/>
    <lineage>
        <taxon>Eukaryota</taxon>
        <taxon>Fungi</taxon>
        <taxon>Dikarya</taxon>
        <taxon>Ascomycota</taxon>
        <taxon>Saccharomycotina</taxon>
        <taxon>Pichiomycetes</taxon>
        <taxon>Debaryomycetaceae</taxon>
        <taxon>Candida/Lodderomyces clade</taxon>
        <taxon>Lodderomyces</taxon>
    </lineage>
</organism>
<comment type="domain">
    <text evidence="6">The Q motif is unique to and characteristic of the DEAD box family of RNA helicases and controls ATP binding and hydrolysis.</text>
</comment>
<comment type="function">
    <text evidence="6">RNA helicase.</text>
</comment>
<dbReference type="InterPro" id="IPR027417">
    <property type="entry name" value="P-loop_NTPase"/>
</dbReference>
<evidence type="ECO:0000256" key="2">
    <source>
        <dbReference type="ARBA" id="ARBA00022801"/>
    </source>
</evidence>
<dbReference type="CDD" id="cd18787">
    <property type="entry name" value="SF2_C_DEAD"/>
    <property type="match status" value="1"/>
</dbReference>
<accession>A0ABP0ZDB4</accession>
<keyword evidence="5 6" id="KW-0694">RNA-binding</keyword>
<dbReference type="PANTHER" id="PTHR24031">
    <property type="entry name" value="RNA HELICASE"/>
    <property type="match status" value="1"/>
</dbReference>
<feature type="compositionally biased region" description="Basic and acidic residues" evidence="7">
    <location>
        <begin position="652"/>
        <end position="680"/>
    </location>
</feature>
<gene>
    <name evidence="10" type="ORF">LODBEIA_P04180</name>
</gene>
<evidence type="ECO:0000256" key="6">
    <source>
        <dbReference type="RuleBase" id="RU365068"/>
    </source>
</evidence>
<evidence type="ECO:0000259" key="8">
    <source>
        <dbReference type="PROSITE" id="PS51192"/>
    </source>
</evidence>
<dbReference type="SMART" id="SM00490">
    <property type="entry name" value="HELICc"/>
    <property type="match status" value="1"/>
</dbReference>
<keyword evidence="11" id="KW-1185">Reference proteome</keyword>
<dbReference type="RefSeq" id="XP_066827356.1">
    <property type="nucleotide sequence ID" value="XM_066974372.1"/>
</dbReference>
<sequence>MITRAGRQIAKRQSVVVLSKSQAYLIVRGFQNCAVRSNVSKPELKLDFEKISQGIERQQSQTQQKQPQDKPQEQQKQQESVLEETLKNLVTETLQENEAGVMENEFQDYTPSTFKDLYEKKVISQMLYKAIDKCRFTDLTPIQQQAIIPLAKTKKGMVCRAKTGTGKTLTFLVPTMESAIKKRQANKGRCHEADSIIVAPTRDLALQIKHEFDNVIRNLPRGSQPQVGVVIGGQRNTFDPRRPCEIVIATPGRLEADLRDRQFKSVFRNVAYRVYDEADRLLDVGFEPQLNSIDRTLKTIREEDAPPLKSLLFSATVDNSVSRFANNQIGRDYEFINTVAKDDPEVHENVHQTLYNCTDAVDKFKTYVHYVNDVFRKDKRAKVILFLPTQSSVEWFGEYMDHNAGIEGLKYSLSTLHGGKTAAQRKHAIENFKRHNGLLIATDVAARGLDIKKVTHVLQLFPSTEVADYVHKVGRTGRAGEKGHAVMFTSPVEKNYVHRLRKERGVEFASVYNSSELPIQKDILKDIKTYYPTDEFFFTFMSFLGNLKSVHNLHGDSLIADNMKLYRALVQDPEAKLKVSAITKMKNSISRHIAAEYFETRNSRDIEQFRGGNGSGRGARFGGGYGGGNRSQKRASFSDNYGRGSNRGFSRGGDRYSGRSNFSDRRNSDRGGYSDRRSSSTRDSSYNDDSY</sequence>